<dbReference type="InterPro" id="IPR036097">
    <property type="entry name" value="HisK_dim/P_sf"/>
</dbReference>
<dbReference type="InterPro" id="IPR003594">
    <property type="entry name" value="HATPase_dom"/>
</dbReference>
<dbReference type="PROSITE" id="PS50885">
    <property type="entry name" value="HAMP"/>
    <property type="match status" value="1"/>
</dbReference>
<evidence type="ECO:0000256" key="4">
    <source>
        <dbReference type="ARBA" id="ARBA00022553"/>
    </source>
</evidence>
<dbReference type="Proteomes" id="UP000217895">
    <property type="component" value="Chromosome"/>
</dbReference>
<dbReference type="GO" id="GO:0005524">
    <property type="term" value="F:ATP binding"/>
    <property type="evidence" value="ECO:0007669"/>
    <property type="project" value="UniProtKB-KW"/>
</dbReference>
<protein>
    <recommendedName>
        <fullName evidence="3">histidine kinase</fullName>
        <ecNumber evidence="3">2.7.13.3</ecNumber>
    </recommendedName>
</protein>
<keyword evidence="11" id="KW-1133">Transmembrane helix</keyword>
<evidence type="ECO:0000259" key="12">
    <source>
        <dbReference type="PROSITE" id="PS50109"/>
    </source>
</evidence>
<dbReference type="CDD" id="cd00082">
    <property type="entry name" value="HisKA"/>
    <property type="match status" value="1"/>
</dbReference>
<dbReference type="PANTHER" id="PTHR42878:SF7">
    <property type="entry name" value="SENSOR HISTIDINE KINASE GLRK"/>
    <property type="match status" value="1"/>
</dbReference>
<sequence>MSHHRRVAMKQSRKQQSFVGVRSRILAWYFLLTASITFVSVYATYKIFCDSTQKELGGQLQRDIQAFEQSSVQPSNPEALTQAIQTFSSRQVSTPNRYLLVFSKGQILHTPQSAQFVQNNQAVLDRWKQLPENAPQQLDGYLVSVMRPLNGQPGRIIAVHDATMQYHMAELTLRLVVQVTLVGLILFSAIAWLTAGKILSPLRQVTETARNISETDLTQRLSVQGTDEIAELTLTFNQMLDRLQAAFTSQQDFIKDVSHELRTPITIIQGHLELLGDDPEERRETIALVRDELKRMNRFVSDLLLLMRIERPNFLRADHYDVATLTEEIFAKAEALADRSWKLESVGTGEVFCDRQRITQAVLNLAQNASQYTQKGDVIAIGSAIVEETVRFWVRDTGEGIDLDDQARIFDRFARGSNSERRSEGSGLGLSIVQAIIKAHQGHIDLCSRLGEGSTFTITLPLRGTH</sequence>
<keyword evidence="8" id="KW-0067">ATP-binding</keyword>
<evidence type="ECO:0000256" key="10">
    <source>
        <dbReference type="ARBA" id="ARBA00023136"/>
    </source>
</evidence>
<dbReference type="GO" id="GO:0030295">
    <property type="term" value="F:protein kinase activator activity"/>
    <property type="evidence" value="ECO:0007669"/>
    <property type="project" value="TreeGrafter"/>
</dbReference>
<dbReference type="InterPro" id="IPR036890">
    <property type="entry name" value="HATPase_C_sf"/>
</dbReference>
<evidence type="ECO:0000256" key="7">
    <source>
        <dbReference type="ARBA" id="ARBA00022777"/>
    </source>
</evidence>
<evidence type="ECO:0000313" key="15">
    <source>
        <dbReference type="Proteomes" id="UP000217895"/>
    </source>
</evidence>
<dbReference type="PROSITE" id="PS50109">
    <property type="entry name" value="HIS_KIN"/>
    <property type="match status" value="1"/>
</dbReference>
<dbReference type="AlphaFoldDB" id="A0A1Z4JJR3"/>
<dbReference type="SUPFAM" id="SSF55874">
    <property type="entry name" value="ATPase domain of HSP90 chaperone/DNA topoisomerase II/histidine kinase"/>
    <property type="match status" value="1"/>
</dbReference>
<evidence type="ECO:0000256" key="3">
    <source>
        <dbReference type="ARBA" id="ARBA00012438"/>
    </source>
</evidence>
<dbReference type="Pfam" id="PF00512">
    <property type="entry name" value="HisKA"/>
    <property type="match status" value="1"/>
</dbReference>
<evidence type="ECO:0000256" key="9">
    <source>
        <dbReference type="ARBA" id="ARBA00023012"/>
    </source>
</evidence>
<dbReference type="Gene3D" id="3.30.565.10">
    <property type="entry name" value="Histidine kinase-like ATPase, C-terminal domain"/>
    <property type="match status" value="1"/>
</dbReference>
<dbReference type="SMART" id="SM00304">
    <property type="entry name" value="HAMP"/>
    <property type="match status" value="1"/>
</dbReference>
<reference evidence="14 15" key="1">
    <citation type="submission" date="2017-06" db="EMBL/GenBank/DDBJ databases">
        <title>Genome sequencing of cyanobaciteial culture collection at National Institute for Environmental Studies (NIES).</title>
        <authorList>
            <person name="Hirose Y."/>
            <person name="Shimura Y."/>
            <person name="Fujisawa T."/>
            <person name="Nakamura Y."/>
            <person name="Kawachi M."/>
        </authorList>
    </citation>
    <scope>NUCLEOTIDE SEQUENCE [LARGE SCALE GENOMIC DNA]</scope>
    <source>
        <strain evidence="14 15">NIES-2135</strain>
    </source>
</reference>
<dbReference type="EMBL" id="AP018203">
    <property type="protein sequence ID" value="BAY56956.1"/>
    <property type="molecule type" value="Genomic_DNA"/>
</dbReference>
<evidence type="ECO:0000256" key="2">
    <source>
        <dbReference type="ARBA" id="ARBA00004370"/>
    </source>
</evidence>
<dbReference type="GO" id="GO:0000156">
    <property type="term" value="F:phosphorelay response regulator activity"/>
    <property type="evidence" value="ECO:0007669"/>
    <property type="project" value="TreeGrafter"/>
</dbReference>
<keyword evidence="5" id="KW-0808">Transferase</keyword>
<dbReference type="InterPro" id="IPR004358">
    <property type="entry name" value="Sig_transdc_His_kin-like_C"/>
</dbReference>
<dbReference type="PRINTS" id="PR00344">
    <property type="entry name" value="BCTRLSENSOR"/>
</dbReference>
<dbReference type="Pfam" id="PF02518">
    <property type="entry name" value="HATPase_c"/>
    <property type="match status" value="1"/>
</dbReference>
<name>A0A1Z4JJR3_LEPBY</name>
<dbReference type="PANTHER" id="PTHR42878">
    <property type="entry name" value="TWO-COMPONENT HISTIDINE KINASE"/>
    <property type="match status" value="1"/>
</dbReference>
<feature type="transmembrane region" description="Helical" evidence="11">
    <location>
        <begin position="21"/>
        <end position="45"/>
    </location>
</feature>
<evidence type="ECO:0000256" key="6">
    <source>
        <dbReference type="ARBA" id="ARBA00022741"/>
    </source>
</evidence>
<dbReference type="GO" id="GO:0000155">
    <property type="term" value="F:phosphorelay sensor kinase activity"/>
    <property type="evidence" value="ECO:0007669"/>
    <property type="project" value="InterPro"/>
</dbReference>
<organism evidence="14 15">
    <name type="scientific">Leptolyngbya boryana NIES-2135</name>
    <dbReference type="NCBI Taxonomy" id="1973484"/>
    <lineage>
        <taxon>Bacteria</taxon>
        <taxon>Bacillati</taxon>
        <taxon>Cyanobacteriota</taxon>
        <taxon>Cyanophyceae</taxon>
        <taxon>Leptolyngbyales</taxon>
        <taxon>Leptolyngbyaceae</taxon>
        <taxon>Leptolyngbya group</taxon>
        <taxon>Leptolyngbya</taxon>
    </lineage>
</organism>
<evidence type="ECO:0000259" key="13">
    <source>
        <dbReference type="PROSITE" id="PS50885"/>
    </source>
</evidence>
<dbReference type="EC" id="2.7.13.3" evidence="3"/>
<dbReference type="SMART" id="SM00387">
    <property type="entry name" value="HATPase_c"/>
    <property type="match status" value="1"/>
</dbReference>
<keyword evidence="9" id="KW-0902">Two-component regulatory system</keyword>
<keyword evidence="11" id="KW-0812">Transmembrane</keyword>
<gene>
    <name evidence="14" type="ORF">NIES2135_38180</name>
</gene>
<dbReference type="SUPFAM" id="SSF158472">
    <property type="entry name" value="HAMP domain-like"/>
    <property type="match status" value="1"/>
</dbReference>
<dbReference type="InterPro" id="IPR050351">
    <property type="entry name" value="BphY/WalK/GraS-like"/>
</dbReference>
<dbReference type="GO" id="GO:0016020">
    <property type="term" value="C:membrane"/>
    <property type="evidence" value="ECO:0007669"/>
    <property type="project" value="UniProtKB-SubCell"/>
</dbReference>
<keyword evidence="7 14" id="KW-0418">Kinase</keyword>
<comment type="catalytic activity">
    <reaction evidence="1">
        <text>ATP + protein L-histidine = ADP + protein N-phospho-L-histidine.</text>
        <dbReference type="EC" id="2.7.13.3"/>
    </reaction>
</comment>
<dbReference type="SMART" id="SM00388">
    <property type="entry name" value="HisKA"/>
    <property type="match status" value="1"/>
</dbReference>
<accession>A0A1Z4JJR3</accession>
<dbReference type="InterPro" id="IPR003660">
    <property type="entry name" value="HAMP_dom"/>
</dbReference>
<evidence type="ECO:0000256" key="11">
    <source>
        <dbReference type="SAM" id="Phobius"/>
    </source>
</evidence>
<dbReference type="Gene3D" id="1.10.287.130">
    <property type="match status" value="1"/>
</dbReference>
<dbReference type="Gene3D" id="6.10.340.10">
    <property type="match status" value="1"/>
</dbReference>
<dbReference type="FunFam" id="1.10.287.130:FF:000001">
    <property type="entry name" value="Two-component sensor histidine kinase"/>
    <property type="match status" value="1"/>
</dbReference>
<evidence type="ECO:0000256" key="8">
    <source>
        <dbReference type="ARBA" id="ARBA00022840"/>
    </source>
</evidence>
<dbReference type="InterPro" id="IPR005467">
    <property type="entry name" value="His_kinase_dom"/>
</dbReference>
<keyword evidence="6" id="KW-0547">Nucleotide-binding</keyword>
<comment type="subcellular location">
    <subcellularLocation>
        <location evidence="2">Membrane</location>
    </subcellularLocation>
</comment>
<dbReference type="Pfam" id="PF00672">
    <property type="entry name" value="HAMP"/>
    <property type="match status" value="1"/>
</dbReference>
<proteinExistence type="predicted"/>
<keyword evidence="15" id="KW-1185">Reference proteome</keyword>
<evidence type="ECO:0000256" key="1">
    <source>
        <dbReference type="ARBA" id="ARBA00000085"/>
    </source>
</evidence>
<dbReference type="CDD" id="cd06225">
    <property type="entry name" value="HAMP"/>
    <property type="match status" value="1"/>
</dbReference>
<feature type="domain" description="Histidine kinase" evidence="12">
    <location>
        <begin position="256"/>
        <end position="464"/>
    </location>
</feature>
<dbReference type="InterPro" id="IPR003661">
    <property type="entry name" value="HisK_dim/P_dom"/>
</dbReference>
<dbReference type="GO" id="GO:0007234">
    <property type="term" value="P:osmosensory signaling via phosphorelay pathway"/>
    <property type="evidence" value="ECO:0007669"/>
    <property type="project" value="TreeGrafter"/>
</dbReference>
<keyword evidence="10 11" id="KW-0472">Membrane</keyword>
<dbReference type="FunFam" id="3.30.565.10:FF:000006">
    <property type="entry name" value="Sensor histidine kinase WalK"/>
    <property type="match status" value="1"/>
</dbReference>
<dbReference type="SUPFAM" id="SSF47384">
    <property type="entry name" value="Homodimeric domain of signal transducing histidine kinase"/>
    <property type="match status" value="1"/>
</dbReference>
<evidence type="ECO:0000313" key="14">
    <source>
        <dbReference type="EMBL" id="BAY56956.1"/>
    </source>
</evidence>
<feature type="transmembrane region" description="Helical" evidence="11">
    <location>
        <begin position="175"/>
        <end position="195"/>
    </location>
</feature>
<keyword evidence="4" id="KW-0597">Phosphoprotein</keyword>
<evidence type="ECO:0000256" key="5">
    <source>
        <dbReference type="ARBA" id="ARBA00022679"/>
    </source>
</evidence>
<feature type="domain" description="HAMP" evidence="13">
    <location>
        <begin position="196"/>
        <end position="248"/>
    </location>
</feature>